<feature type="transmembrane region" description="Helical" evidence="2">
    <location>
        <begin position="172"/>
        <end position="196"/>
    </location>
</feature>
<keyword evidence="2" id="KW-1133">Transmembrane helix</keyword>
<organism evidence="3 4">
    <name type="scientific">Pythium insidiosum</name>
    <name type="common">Pythiosis disease agent</name>
    <dbReference type="NCBI Taxonomy" id="114742"/>
    <lineage>
        <taxon>Eukaryota</taxon>
        <taxon>Sar</taxon>
        <taxon>Stramenopiles</taxon>
        <taxon>Oomycota</taxon>
        <taxon>Peronosporomycetes</taxon>
        <taxon>Pythiales</taxon>
        <taxon>Pythiaceae</taxon>
        <taxon>Pythium</taxon>
    </lineage>
</organism>
<evidence type="ECO:0008006" key="5">
    <source>
        <dbReference type="Google" id="ProtNLM"/>
    </source>
</evidence>
<feature type="region of interest" description="Disordered" evidence="1">
    <location>
        <begin position="474"/>
        <end position="560"/>
    </location>
</feature>
<reference evidence="3" key="1">
    <citation type="submission" date="2021-12" db="EMBL/GenBank/DDBJ databases">
        <title>Prjna785345.</title>
        <authorList>
            <person name="Rujirawat T."/>
            <person name="Krajaejun T."/>
        </authorList>
    </citation>
    <scope>NUCLEOTIDE SEQUENCE</scope>
    <source>
        <strain evidence="3">Pi057C3</strain>
    </source>
</reference>
<feature type="compositionally biased region" description="Low complexity" evidence="1">
    <location>
        <begin position="483"/>
        <end position="497"/>
    </location>
</feature>
<dbReference type="AlphaFoldDB" id="A0AAD5Q629"/>
<evidence type="ECO:0000256" key="2">
    <source>
        <dbReference type="SAM" id="Phobius"/>
    </source>
</evidence>
<dbReference type="Proteomes" id="UP001209570">
    <property type="component" value="Unassembled WGS sequence"/>
</dbReference>
<evidence type="ECO:0000313" key="3">
    <source>
        <dbReference type="EMBL" id="KAJ0399158.1"/>
    </source>
</evidence>
<keyword evidence="2" id="KW-0812">Transmembrane</keyword>
<feature type="compositionally biased region" description="Basic residues" evidence="1">
    <location>
        <begin position="498"/>
        <end position="510"/>
    </location>
</feature>
<feature type="transmembrane region" description="Helical" evidence="2">
    <location>
        <begin position="142"/>
        <end position="160"/>
    </location>
</feature>
<feature type="compositionally biased region" description="Polar residues" evidence="1">
    <location>
        <begin position="518"/>
        <end position="531"/>
    </location>
</feature>
<feature type="transmembrane region" description="Helical" evidence="2">
    <location>
        <begin position="202"/>
        <end position="223"/>
    </location>
</feature>
<keyword evidence="4" id="KW-1185">Reference proteome</keyword>
<feature type="compositionally biased region" description="Basic residues" evidence="1">
    <location>
        <begin position="23"/>
        <end position="32"/>
    </location>
</feature>
<evidence type="ECO:0000313" key="4">
    <source>
        <dbReference type="Proteomes" id="UP001209570"/>
    </source>
</evidence>
<accession>A0AAD5Q629</accession>
<gene>
    <name evidence="3" type="ORF">P43SY_007307</name>
</gene>
<feature type="transmembrane region" description="Helical" evidence="2">
    <location>
        <begin position="243"/>
        <end position="260"/>
    </location>
</feature>
<sequence>MPLAPSAVVAPLDTSSSPLARRLSRQRTRSLSHAKGPSLRHILPDDGPPDELTHRRWGVLHALSLAGRTINRLYQSLQIKLRGMYSIERLQAFEDYRRGVSSLHATGVALLTPIPALVVLLVLDSLPLSDPARGWRANGWLWLRNALAVFCMTLAIAQQFRTIIPYLPLRAVHVAGIALATALVQTLVMLFIAAAGAFPTPFAVHVGVPPWLLLFACMLWLVVRHELRIMPELRRLCWKYARVIRAQMLTLVLYSAWSIVFRQLQAQGRAQLVVVAVLPMLKLGMKNVIARDCAHLEDYVPQLTIFSVDVFNALFQCVSMQTATLTRSTVLVLVAVDMLQTAWAMIELRARTTIIQELRAKLSYAHQDLLDSVLEMCRDPQRHLHEDNLTQVRLSAAVRHRLSRRSTHILRRLQLHHRSLQRMSVARRLDRSMMRITRQQDLLDDAAESTTEVMGRGDIAALAIALAAAKGTADNATMPSRVAPTPSSSKSPALSRRSSSKRQLQRHSSRRNAALSMASMSRNSLERQSSVAEDPAPPSASPNATTTATTTGDEPVSRSRRQSLVLLTARQKTDLMVQTVRMLFQSECLVLTKYTECAMQILFMCYLPLRQHLAAARFYDAARASSLLTELSLLLLLASWRLGALLLLHWFLNRQFRVSATAQLAFVLEHQVGLVQGKLVMWVLLLFPMSLQHFGESGQRHACTDTDRG</sequence>
<dbReference type="EMBL" id="JAKCXM010000192">
    <property type="protein sequence ID" value="KAJ0399158.1"/>
    <property type="molecule type" value="Genomic_DNA"/>
</dbReference>
<feature type="transmembrane region" description="Helical" evidence="2">
    <location>
        <begin position="103"/>
        <end position="122"/>
    </location>
</feature>
<protein>
    <recommendedName>
        <fullName evidence="5">Transmembrane protein</fullName>
    </recommendedName>
</protein>
<feature type="region of interest" description="Disordered" evidence="1">
    <location>
        <begin position="23"/>
        <end position="45"/>
    </location>
</feature>
<comment type="caution">
    <text evidence="3">The sequence shown here is derived from an EMBL/GenBank/DDBJ whole genome shotgun (WGS) entry which is preliminary data.</text>
</comment>
<proteinExistence type="predicted"/>
<name>A0AAD5Q629_PYTIN</name>
<evidence type="ECO:0000256" key="1">
    <source>
        <dbReference type="SAM" id="MobiDB-lite"/>
    </source>
</evidence>
<keyword evidence="2" id="KW-0472">Membrane</keyword>
<feature type="compositionally biased region" description="Low complexity" evidence="1">
    <location>
        <begin position="541"/>
        <end position="551"/>
    </location>
</feature>